<keyword evidence="9" id="KW-1185">Reference proteome</keyword>
<evidence type="ECO:0000259" key="7">
    <source>
        <dbReference type="SMART" id="SM01005"/>
    </source>
</evidence>
<feature type="modified residue" description="N6-(pyridoxal phosphate)lysine" evidence="4 5">
    <location>
        <position position="35"/>
    </location>
</feature>
<dbReference type="NCBIfam" id="TIGR00492">
    <property type="entry name" value="alr"/>
    <property type="match status" value="1"/>
</dbReference>
<dbReference type="Gene3D" id="3.20.20.10">
    <property type="entry name" value="Alanine racemase"/>
    <property type="match status" value="1"/>
</dbReference>
<dbReference type="Gene3D" id="2.40.37.10">
    <property type="entry name" value="Lyase, Ornithine Decarboxylase, Chain A, domain 1"/>
    <property type="match status" value="1"/>
</dbReference>
<comment type="pathway">
    <text evidence="4">Amino-acid biosynthesis; D-alanine biosynthesis; D-alanine from L-alanine: step 1/1.</text>
</comment>
<dbReference type="EMBL" id="MQVS01000001">
    <property type="protein sequence ID" value="OKL52763.1"/>
    <property type="molecule type" value="Genomic_DNA"/>
</dbReference>
<dbReference type="InterPro" id="IPR009006">
    <property type="entry name" value="Ala_racemase/Decarboxylase_C"/>
</dbReference>
<evidence type="ECO:0000313" key="8">
    <source>
        <dbReference type="EMBL" id="OKL52763.1"/>
    </source>
</evidence>
<dbReference type="CDD" id="cd00430">
    <property type="entry name" value="PLPDE_III_AR"/>
    <property type="match status" value="1"/>
</dbReference>
<evidence type="ECO:0000256" key="5">
    <source>
        <dbReference type="PIRSR" id="PIRSR600821-50"/>
    </source>
</evidence>
<feature type="binding site" evidence="4 6">
    <location>
        <position position="149"/>
    </location>
    <ligand>
        <name>substrate</name>
    </ligand>
</feature>
<organism evidence="8 9">
    <name type="scientific">Buchananella hordeovulneris</name>
    <dbReference type="NCBI Taxonomy" id="52770"/>
    <lineage>
        <taxon>Bacteria</taxon>
        <taxon>Bacillati</taxon>
        <taxon>Actinomycetota</taxon>
        <taxon>Actinomycetes</taxon>
        <taxon>Actinomycetales</taxon>
        <taxon>Actinomycetaceae</taxon>
        <taxon>Buchananella</taxon>
    </lineage>
</organism>
<evidence type="ECO:0000256" key="3">
    <source>
        <dbReference type="ARBA" id="ARBA00023235"/>
    </source>
</evidence>
<dbReference type="UniPathway" id="UPA00042">
    <property type="reaction ID" value="UER00497"/>
</dbReference>
<comment type="similarity">
    <text evidence="4">Belongs to the alanine racemase family.</text>
</comment>
<evidence type="ECO:0000256" key="4">
    <source>
        <dbReference type="HAMAP-Rule" id="MF_01201"/>
    </source>
</evidence>
<feature type="binding site" evidence="4 6">
    <location>
        <position position="349"/>
    </location>
    <ligand>
        <name>substrate</name>
    </ligand>
</feature>
<keyword evidence="3 4" id="KW-0413">Isomerase</keyword>
<dbReference type="InterPro" id="IPR020622">
    <property type="entry name" value="Ala_racemase_pyridoxalP-BS"/>
</dbReference>
<proteinExistence type="inferred from homology"/>
<evidence type="ECO:0000256" key="2">
    <source>
        <dbReference type="ARBA" id="ARBA00022898"/>
    </source>
</evidence>
<evidence type="ECO:0000256" key="6">
    <source>
        <dbReference type="PIRSR" id="PIRSR600821-52"/>
    </source>
</evidence>
<comment type="function">
    <text evidence="4">Catalyzes the interconversion of L-alanine and D-alanine. May also act on other amino acids.</text>
</comment>
<dbReference type="PRINTS" id="PR00992">
    <property type="entry name" value="ALARACEMASE"/>
</dbReference>
<dbReference type="RefSeq" id="WP_073822498.1">
    <property type="nucleotide sequence ID" value="NZ_MQVS01000001.1"/>
</dbReference>
<dbReference type="GO" id="GO:0008784">
    <property type="term" value="F:alanine racemase activity"/>
    <property type="evidence" value="ECO:0007669"/>
    <property type="project" value="UniProtKB-UniRule"/>
</dbReference>
<comment type="caution">
    <text evidence="8">The sequence shown here is derived from an EMBL/GenBank/DDBJ whole genome shotgun (WGS) entry which is preliminary data.</text>
</comment>
<dbReference type="InterPro" id="IPR011079">
    <property type="entry name" value="Ala_racemase_C"/>
</dbReference>
<dbReference type="SUPFAM" id="SSF51419">
    <property type="entry name" value="PLP-binding barrel"/>
    <property type="match status" value="1"/>
</dbReference>
<dbReference type="SMART" id="SM01005">
    <property type="entry name" value="Ala_racemase_C"/>
    <property type="match status" value="1"/>
</dbReference>
<dbReference type="InterPro" id="IPR000821">
    <property type="entry name" value="Ala_racemase"/>
</dbReference>
<dbReference type="AlphaFoldDB" id="A0A1Q5PYQ9"/>
<dbReference type="HAMAP" id="MF_01201">
    <property type="entry name" value="Ala_racemase"/>
    <property type="match status" value="1"/>
</dbReference>
<accession>A0A1Q5PYQ9</accession>
<reference evidence="9" key="1">
    <citation type="submission" date="2016-12" db="EMBL/GenBank/DDBJ databases">
        <authorList>
            <person name="Meng X."/>
        </authorList>
    </citation>
    <scope>NUCLEOTIDE SEQUENCE [LARGE SCALE GENOMIC DNA]</scope>
    <source>
        <strain evidence="9">DSM 20732</strain>
    </source>
</reference>
<dbReference type="STRING" id="52770.BSZ40_01260"/>
<dbReference type="Pfam" id="PF00842">
    <property type="entry name" value="Ala_racemase_C"/>
    <property type="match status" value="1"/>
</dbReference>
<dbReference type="GO" id="GO:0005829">
    <property type="term" value="C:cytosol"/>
    <property type="evidence" value="ECO:0007669"/>
    <property type="project" value="TreeGrafter"/>
</dbReference>
<dbReference type="GO" id="GO:0030170">
    <property type="term" value="F:pyridoxal phosphate binding"/>
    <property type="evidence" value="ECO:0007669"/>
    <property type="project" value="UniProtKB-UniRule"/>
</dbReference>
<comment type="cofactor">
    <cofactor evidence="1 4 5">
        <name>pyridoxal 5'-phosphate</name>
        <dbReference type="ChEBI" id="CHEBI:597326"/>
    </cofactor>
</comment>
<feature type="active site" description="Proton acceptor; specific for D-alanine" evidence="4">
    <location>
        <position position="35"/>
    </location>
</feature>
<dbReference type="FunCoup" id="A0A1Q5PYQ9">
    <property type="interactions" value="47"/>
</dbReference>
<feature type="domain" description="Alanine racemase C-terminal" evidence="7">
    <location>
        <begin position="280"/>
        <end position="408"/>
    </location>
</feature>
<evidence type="ECO:0000313" key="9">
    <source>
        <dbReference type="Proteomes" id="UP000185612"/>
    </source>
</evidence>
<gene>
    <name evidence="8" type="ORF">BSZ40_01260</name>
</gene>
<name>A0A1Q5PYQ9_9ACTO</name>
<dbReference type="Proteomes" id="UP000185612">
    <property type="component" value="Unassembled WGS sequence"/>
</dbReference>
<dbReference type="GO" id="GO:0030632">
    <property type="term" value="P:D-alanine biosynthetic process"/>
    <property type="evidence" value="ECO:0007669"/>
    <property type="project" value="UniProtKB-UniRule"/>
</dbReference>
<dbReference type="PROSITE" id="PS00395">
    <property type="entry name" value="ALANINE_RACEMASE"/>
    <property type="match status" value="1"/>
</dbReference>
<dbReference type="PANTHER" id="PTHR30511:SF0">
    <property type="entry name" value="ALANINE RACEMASE, CATABOLIC-RELATED"/>
    <property type="match status" value="1"/>
</dbReference>
<dbReference type="Pfam" id="PF01168">
    <property type="entry name" value="Ala_racemase_N"/>
    <property type="match status" value="1"/>
</dbReference>
<evidence type="ECO:0000256" key="1">
    <source>
        <dbReference type="ARBA" id="ARBA00001933"/>
    </source>
</evidence>
<dbReference type="InParanoid" id="A0A1Q5PYQ9"/>
<dbReference type="InterPro" id="IPR029066">
    <property type="entry name" value="PLP-binding_barrel"/>
</dbReference>
<comment type="catalytic activity">
    <reaction evidence="4">
        <text>L-alanine = D-alanine</text>
        <dbReference type="Rhea" id="RHEA:20249"/>
        <dbReference type="ChEBI" id="CHEBI:57416"/>
        <dbReference type="ChEBI" id="CHEBI:57972"/>
        <dbReference type="EC" id="5.1.1.1"/>
    </reaction>
</comment>
<dbReference type="InterPro" id="IPR001608">
    <property type="entry name" value="Ala_racemase_N"/>
</dbReference>
<dbReference type="EC" id="5.1.1.1" evidence="4"/>
<dbReference type="GO" id="GO:0009252">
    <property type="term" value="P:peptidoglycan biosynthetic process"/>
    <property type="evidence" value="ECO:0007669"/>
    <property type="project" value="TreeGrafter"/>
</dbReference>
<dbReference type="OrthoDB" id="9813814at2"/>
<protein>
    <recommendedName>
        <fullName evidence="4">Alanine racemase</fullName>
        <ecNumber evidence="4">5.1.1.1</ecNumber>
    </recommendedName>
</protein>
<dbReference type="SUPFAM" id="SSF50621">
    <property type="entry name" value="Alanine racemase C-terminal domain-like"/>
    <property type="match status" value="1"/>
</dbReference>
<sequence length="408" mass="42274">MTTVGPRIVVHPAAITANLRVLGKIAAVPQIAIVKANGYGHGLLVAAHAALAAAVNWLGIAQFSEALTLAKRLPPISPQPHAAPAEPTPSGLRILTWLASEPDLYFPAVQAGLDVSVSTPADLQAVLAAAHATGWRARVQLQIETGLHRSGFAPAALPAALAELRQAAAAGLAEVTGVWSHLGQADDPRPPAVAATQAQIAAFTELAALVRANFPHALRHLAASAGLLHYPQARFDAVRPGIAMYGLDPEPAWPQLAQAAGVDAERIAAHTAQLARLRPALELTAPLVEVKALAAGDAVSYGGTWQAPGPRWVGLVPVGYADGVPRHASNAAEVWVGGQRRPVVGRVCMDQFVIDLGPREGTTPPVAAGEEVVLFGSAPAPTADDWARACGTIGYEIVTRLSPRLAHS</sequence>
<dbReference type="PANTHER" id="PTHR30511">
    <property type="entry name" value="ALANINE RACEMASE"/>
    <property type="match status" value="1"/>
</dbReference>
<keyword evidence="2 4" id="KW-0663">Pyridoxal phosphate</keyword>
<feature type="active site" description="Proton acceptor; specific for L-alanine" evidence="4">
    <location>
        <position position="301"/>
    </location>
</feature>